<accession>A0A2T7PL30</accession>
<evidence type="ECO:0000313" key="2">
    <source>
        <dbReference type="EMBL" id="PVD34136.1"/>
    </source>
</evidence>
<feature type="compositionally biased region" description="Polar residues" evidence="1">
    <location>
        <begin position="286"/>
        <end position="308"/>
    </location>
</feature>
<dbReference type="AlphaFoldDB" id="A0A2T7PL30"/>
<reference evidence="2 3" key="1">
    <citation type="submission" date="2018-04" db="EMBL/GenBank/DDBJ databases">
        <title>The genome of golden apple snail Pomacea canaliculata provides insight into stress tolerance and invasive adaptation.</title>
        <authorList>
            <person name="Liu C."/>
            <person name="Liu B."/>
            <person name="Ren Y."/>
            <person name="Zhang Y."/>
            <person name="Wang H."/>
            <person name="Li S."/>
            <person name="Jiang F."/>
            <person name="Yin L."/>
            <person name="Zhang G."/>
            <person name="Qian W."/>
            <person name="Fan W."/>
        </authorList>
    </citation>
    <scope>NUCLEOTIDE SEQUENCE [LARGE SCALE GENOMIC DNA]</scope>
    <source>
        <strain evidence="2">SZHN2017</strain>
        <tissue evidence="2">Muscle</tissue>
    </source>
</reference>
<feature type="region of interest" description="Disordered" evidence="1">
    <location>
        <begin position="72"/>
        <end position="111"/>
    </location>
</feature>
<evidence type="ECO:0000313" key="3">
    <source>
        <dbReference type="Proteomes" id="UP000245119"/>
    </source>
</evidence>
<feature type="compositionally biased region" description="Low complexity" evidence="1">
    <location>
        <begin position="195"/>
        <end position="207"/>
    </location>
</feature>
<feature type="compositionally biased region" description="Low complexity" evidence="1">
    <location>
        <begin position="242"/>
        <end position="254"/>
    </location>
</feature>
<feature type="compositionally biased region" description="Polar residues" evidence="1">
    <location>
        <begin position="220"/>
        <end position="230"/>
    </location>
</feature>
<evidence type="ECO:0000256" key="1">
    <source>
        <dbReference type="SAM" id="MobiDB-lite"/>
    </source>
</evidence>
<keyword evidence="3" id="KW-1185">Reference proteome</keyword>
<protein>
    <submittedName>
        <fullName evidence="2">Uncharacterized protein</fullName>
    </submittedName>
</protein>
<gene>
    <name evidence="2" type="ORF">C0Q70_05399</name>
</gene>
<proteinExistence type="predicted"/>
<dbReference type="EMBL" id="PZQS01000003">
    <property type="protein sequence ID" value="PVD34136.1"/>
    <property type="molecule type" value="Genomic_DNA"/>
</dbReference>
<feature type="compositionally biased region" description="Basic and acidic residues" evidence="1">
    <location>
        <begin position="83"/>
        <end position="92"/>
    </location>
</feature>
<feature type="region of interest" description="Disordered" evidence="1">
    <location>
        <begin position="191"/>
        <end position="308"/>
    </location>
</feature>
<sequence length="308" mass="34048">MARSNKSKVLTDIQTLLNKQEENIKHHIDEVRDELRLFKSAIDKLFMELQQVKQRQEDSGVRAFYRGDRLVVGGPLHQNTNRQQEEREKPRTNADSSPSQHQTTLQHQTDEYTLTTAQRNNGVRQHRSSQSYLPLEPLSTSAINTNAATGRGATVENRHSKRIQCTPTTIIHALGNISNNLQMIPTAILPTKCPSESSITNTSTSDNTKGKDTHPYTRITEANNSQTADVSSGCPPDSNVQVSSPHPASVSSASRDPETTHGVPVLTSRRKNKNGGASEKGKKQGSLDSYISDKNTSDSATRSQPKWK</sequence>
<comment type="caution">
    <text evidence="2">The sequence shown here is derived from an EMBL/GenBank/DDBJ whole genome shotgun (WGS) entry which is preliminary data.</text>
</comment>
<dbReference type="Proteomes" id="UP000245119">
    <property type="component" value="Linkage Group LG3"/>
</dbReference>
<organism evidence="2 3">
    <name type="scientific">Pomacea canaliculata</name>
    <name type="common">Golden apple snail</name>
    <dbReference type="NCBI Taxonomy" id="400727"/>
    <lineage>
        <taxon>Eukaryota</taxon>
        <taxon>Metazoa</taxon>
        <taxon>Spiralia</taxon>
        <taxon>Lophotrochozoa</taxon>
        <taxon>Mollusca</taxon>
        <taxon>Gastropoda</taxon>
        <taxon>Caenogastropoda</taxon>
        <taxon>Architaenioglossa</taxon>
        <taxon>Ampullarioidea</taxon>
        <taxon>Ampullariidae</taxon>
        <taxon>Pomacea</taxon>
    </lineage>
</organism>
<name>A0A2T7PL30_POMCA</name>
<feature type="compositionally biased region" description="Polar residues" evidence="1">
    <location>
        <begin position="93"/>
        <end position="111"/>
    </location>
</feature>
<dbReference type="OrthoDB" id="6158974at2759"/>